<evidence type="ECO:0000256" key="20">
    <source>
        <dbReference type="ARBA" id="ARBA00022562"/>
    </source>
</evidence>
<keyword evidence="50" id="KW-0472">Membrane</keyword>
<feature type="domain" description="Peptidase C3" evidence="71">
    <location>
        <begin position="1690"/>
        <end position="1867"/>
    </location>
</feature>
<evidence type="ECO:0000256" key="13">
    <source>
        <dbReference type="ARBA" id="ARBA00022482"/>
    </source>
</evidence>
<dbReference type="InterPro" id="IPR014759">
    <property type="entry name" value="Helicase_SF3_ssRNA_vir"/>
</dbReference>
<dbReference type="GO" id="GO:0017111">
    <property type="term" value="F:ribonucleoside triphosphate phosphatase activity"/>
    <property type="evidence" value="ECO:0007669"/>
    <property type="project" value="UniProtKB-EC"/>
</dbReference>
<dbReference type="GO" id="GO:0042025">
    <property type="term" value="C:host cell nucleus"/>
    <property type="evidence" value="ECO:0007669"/>
    <property type="project" value="UniProtKB-SubCell"/>
</dbReference>
<dbReference type="GO" id="GO:0008270">
    <property type="term" value="F:zinc ion binding"/>
    <property type="evidence" value="ECO:0007669"/>
    <property type="project" value="UniProtKB-KW"/>
</dbReference>
<evidence type="ECO:0000256" key="28">
    <source>
        <dbReference type="ARBA" id="ARBA00022707"/>
    </source>
</evidence>
<dbReference type="GO" id="GO:0005524">
    <property type="term" value="F:ATP binding"/>
    <property type="evidence" value="ECO:0007669"/>
    <property type="project" value="UniProtKB-KW"/>
</dbReference>
<evidence type="ECO:0000256" key="64">
    <source>
        <dbReference type="ARBA" id="ARBA00046425"/>
    </source>
</evidence>
<keyword evidence="58" id="KW-0407">Ion channel</keyword>
<dbReference type="SUPFAM" id="SSF88633">
    <property type="entry name" value="Positive stranded ssRNA viruses"/>
    <property type="match status" value="2"/>
</dbReference>
<dbReference type="Gene3D" id="4.10.880.10">
    <property type="entry name" value="Poliovirus 3D polymerase Domain 1 (Nucleotidyltransferase)"/>
    <property type="match status" value="1"/>
</dbReference>
<keyword evidence="32" id="KW-0863">Zinc-finger</keyword>
<dbReference type="InterPro" id="IPR044067">
    <property type="entry name" value="PCV_3C_PRO"/>
</dbReference>
<dbReference type="PROSITE" id="PS51218">
    <property type="entry name" value="SF3_HELICASE_2"/>
    <property type="match status" value="1"/>
</dbReference>
<dbReference type="InterPro" id="IPR009003">
    <property type="entry name" value="Peptidase_S1_PA"/>
</dbReference>
<dbReference type="GeneID" id="22976185"/>
<dbReference type="Pfam" id="PF00910">
    <property type="entry name" value="RNA_helicase"/>
    <property type="match status" value="1"/>
</dbReference>
<evidence type="ECO:0000256" key="58">
    <source>
        <dbReference type="ARBA" id="ARBA00023303"/>
    </source>
</evidence>
<dbReference type="InterPro" id="IPR001205">
    <property type="entry name" value="RNA-dir_pol_C"/>
</dbReference>
<keyword evidence="29" id="KW-0479">Metal-binding</keyword>
<evidence type="ECO:0000256" key="33">
    <source>
        <dbReference type="ARBA" id="ARBA00022801"/>
    </source>
</evidence>
<evidence type="ECO:0000256" key="68">
    <source>
        <dbReference type="SAM" id="MobiDB-lite"/>
    </source>
</evidence>
<evidence type="ECO:0000256" key="7">
    <source>
        <dbReference type="ARBA" id="ARBA00008303"/>
    </source>
</evidence>
<evidence type="ECO:0000256" key="47">
    <source>
        <dbReference type="ARBA" id="ARBA00023039"/>
    </source>
</evidence>
<evidence type="ECO:0000256" key="59">
    <source>
        <dbReference type="ARBA" id="ARBA00024513"/>
    </source>
</evidence>
<evidence type="ECO:0000256" key="40">
    <source>
        <dbReference type="ARBA" id="ARBA00022842"/>
    </source>
</evidence>
<dbReference type="GO" id="GO:0039520">
    <property type="term" value="P:symbiont-mediated activation of host autophagy"/>
    <property type="evidence" value="ECO:0007669"/>
    <property type="project" value="UniProtKB-KW"/>
</dbReference>
<comment type="function">
    <text evidence="67">Acts as a primer for viral RNA replication and remains covalently bound to viral genomic RNA. VPg is uridylylated prior to priming replication into VPg-pUpU. The oriI viral genomic sequence may act as a template for this. The VPg-pUpU is then used as primer on the genomic RNA poly(A) by the RNA-dependent RNA polymerase to replicate the viral genome. During genome replication, the VPg-RNA linkage is removed by the host TDP2, thereby accelerating replication. During the late stage of the replication cycle, host TDP2 is excluded from sites of viral RNA synthesis and encapsidation, allowing for the generation of progeny virions.</text>
</comment>
<evidence type="ECO:0000256" key="36">
    <source>
        <dbReference type="ARBA" id="ARBA00022807"/>
    </source>
</evidence>
<dbReference type="InterPro" id="IPR000605">
    <property type="entry name" value="Helicase_SF3_ssDNA/RNA_vir"/>
</dbReference>
<dbReference type="Gene3D" id="6.10.20.20">
    <property type="entry name" value="Poliovirus 3A protein-like"/>
    <property type="match status" value="1"/>
</dbReference>
<keyword evidence="27" id="KW-1143">T=pseudo3 icosahedral capsid protein</keyword>
<evidence type="ECO:0000256" key="9">
    <source>
        <dbReference type="ARBA" id="ARBA00011474"/>
    </source>
</evidence>
<evidence type="ECO:0000256" key="29">
    <source>
        <dbReference type="ARBA" id="ARBA00022723"/>
    </source>
</evidence>
<comment type="cofactor">
    <cofactor evidence="1">
        <name>Mg(2+)</name>
        <dbReference type="ChEBI" id="CHEBI:18420"/>
    </cofactor>
</comment>
<organism evidence="72 73">
    <name type="scientific">rabovirus A1</name>
    <dbReference type="NCBI Taxonomy" id="2773293"/>
    <lineage>
        <taxon>Viruses</taxon>
        <taxon>Riboviria</taxon>
        <taxon>Orthornavirae</taxon>
        <taxon>Pisuviricota</taxon>
        <taxon>Pisoniviricetes</taxon>
        <taxon>Picornavirales</taxon>
        <taxon>Picornaviridae</taxon>
        <taxon>Ensavirinae</taxon>
        <taxon>Rabovirus</taxon>
        <taxon>Rabovirus aneyoci</taxon>
        <taxon>Rabovirus A</taxon>
    </lineage>
</organism>
<sequence>MVTTERHIDMAFQFVSVRSFECYILKTNHQSIMYWISIINNNGKLVAVINLSRRRRVNQKAKQTGANVSKPSSGNVPMGNHVQGMGNVVTNMHLNYYGTNYANASSTATQVMDPDKFTKPVVDVLNGPALKSPNVEELGYSDRILQLTMGNSSITTQECANAVVAYSHWPSKSKGMGEAIDKSTEPGPAASRFYTLDSHEWTAGGFSGVAFRFPECIQNLGMFGQNIHYHYLYRCGYLVHVQVNASKFHAGALLVVAIPECETTGSMAAVYNINDQWLLDNPISQLTVYPHQIINVRSNNSATLILPYVSPNPMENAAAHNPWTVAVIPIVHLNYATGASPSVPITLTVAPMECQFNGLRSSAVFQGFPVTTTIGSGQFITTVRDNGIPIYPEFQADICHDIPGEYKNFLEVARVGTFMKLSQNLLGVSITPSFTAGQKVFGFPIDFDNDAFRPTYVALLSKFYINWRGSLKLTLTFAGAAMCTAKLVVCYTPPGTQEPADREEAMLGTSLIWDVGLQSSCTLVIPWISETQFRLTTGQTRASATGFVTCWMQTRLVNPPSLPGGTSIFATLSAGDDFCFRIPSDSGYFQGPNGDTGRDVTGKVSTNKQLPVVDETTTSAPVAQVGTSPALTAVETGETPQVSAASVMEVRQSSVHFSALATSVENMLSRYAMIYEGDSNVYVSSDANTLHGVAFSVPLTFDSIQATAAVRAKFSMSTYLRFDLDVVMMVEIHNFGDSEINRGTYAQDAQPWTFQAIYLPPGMPEPPLQLAQIDRASPQWCYPTTPSIYWKNTDPPATFRVPFVGLGSAYVVAYDGYPNLDGQGTYGEYPGNTLGRICVRPCYKLAIQQSGSYRYNIKIFSRPVNVRSWMPRPIKTYKTQGRVRAMEVMPRRRVEEKRVSEIKDWMVWETQKLPVIETADGPMHVIPISEELVVAPYHWVLADWHNNQRELVWADSDRDVVCFKHKTTHQPKLCTCKRGYWTANMCMFNTTKRARFSTWVEGFEVESETRGDHIQLDAIQISKPIPEGWCGSPLFCEHGIVGMATASTDSSSFFTHIASMPFVKFPGTSRWDAEEQGPKEWFSGIVAEMGAVFGDGFGDSVKEQVKGFCGKVKEPKDSIVKTCVTWLIKAICACVLISRSWNPGETAACVGVMMGVDLLAGSPFEWVKNQIKHALGFNEVEEQGFVDWVKDFNACASAAKSLEWIGNKIEEFIDWVKKLLQKESPARKRFNQRIEAFPDLMCSIDKIVENRGKYPDDKIQKVIAEMKNLKKAADYYGLKENSFATRQIIHYYKIACDLEKGITKNRVEPVALCVHGGPGSGKSLATQMLGRVICQHYCGKPYCLPPDPKHFDGYDGQPVVIMDDICQNPDGEDMKLFCQMVSSTEFIPPMAELGDKGKHFTSKFVLCSTNMNQLFPPTVAEPEAIKRRFYLDLDIQIKQDFKSDQNRLDASKALEQCTGCAKPNVFQRCCPLICGKAVVFKDRNSNITYNLDQVASMLMRERHKRETVGDKLEALFTKPVDDIDAYCYAWKQGGDEEEESHGCEICPKDTFHHKKIHVDEMAWLESDFDKEACILKTYDEMAREGMKNRAPCPKEIQDLLRAVPDPKILSYCEQQGWIFPEDMKRLHVKRECNEWAVWALRGLSALAAISSIVGTIYLIYRLFASQQGPYAGPTQKVLRPPVPRTVVAQGPDYDFATSLHKKSLFPIRCVNGPFTALGLKGKWLVLPRHCVVGEEITLCDQEFKVLDNVELECKEGKLELRCVKIDRPINFPDITKRIPKKFVETPDCILCINSEKYPTMTCPVGKVKNWGKLVLSGNVTCRTLKYNYPTKSGQCGGVVTKCGQILGIHIGGDGANGYATAIYQHYFDKLDEAEEQGHIINIQQTKTPVHVSTKTKLQPSVWHDIIPGKKEPAALNQKDKRLEVDLDTAVLSKYDNDDYEIGVSKHMKEAVAEYTERLKSIMPEDVTEGITLEEAAYGIPDLEGLDLNTSAGYPYTLNGIKKRDILDPETKDTKKLQECLDKYGVDLPFISYLKDELRPLEKIKKGKTRIIECSSMNDTIRMKMMFGKLFQTMHRNPGTITGSAVGCNPDTDWTKFRAEMHDSIIAFDYSNYDASLNKVWFKCLKMVLTNLGFKDLGPIDHIIYSKHIYKNIEYDVEGGMPSGCSGTSIFNSMINNIIIRTLLLDAYKGIDLEQLKMIAYGDDVVATYPFPIDAASLADCGKRYGLKMTPPDKGSEFNNVTWENVTFLKRRFKPAKHYPFLIHPVFEQQELLESLRWTRNPAATQEHVRSLCELAWHSGRKSYEEFCNLIKSTNVGKACILPTYISLKRMWLDQF</sequence>
<evidence type="ECO:0000256" key="63">
    <source>
        <dbReference type="ARBA" id="ARBA00045749"/>
    </source>
</evidence>
<keyword evidence="54" id="KW-1172">Pore-mediated penetration of viral genome into host cell</keyword>
<evidence type="ECO:0000256" key="55">
    <source>
        <dbReference type="ARBA" id="ARBA00023280"/>
    </source>
</evidence>
<evidence type="ECO:0000256" key="4">
    <source>
        <dbReference type="ARBA" id="ARBA00004147"/>
    </source>
</evidence>
<keyword evidence="41" id="KW-0946">Virion</keyword>
<evidence type="ECO:0000256" key="27">
    <source>
        <dbReference type="ARBA" id="ARBA00022706"/>
    </source>
</evidence>
<evidence type="ECO:0000256" key="50">
    <source>
        <dbReference type="ARBA" id="ARBA00023136"/>
    </source>
</evidence>
<comment type="subunit">
    <text evidence="65">Homohexamer; forms a hexameric ring structure with 6-fold symmetry characteristic of AAA+ ATPases. Interacts (via N-terminus) with host RTN3 (via reticulon domain); this interaction is important for viral replication. Interacts with capsid protein VP3; this interaction may be important for virion morphogenesis.</text>
</comment>
<keyword evidence="22" id="KW-1162">Viral penetration into host cytoplasm</keyword>
<evidence type="ECO:0000256" key="48">
    <source>
        <dbReference type="ARBA" id="ARBA00023050"/>
    </source>
</evidence>
<dbReference type="Gene3D" id="3.30.70.270">
    <property type="match status" value="1"/>
</dbReference>
<evidence type="ECO:0000256" key="19">
    <source>
        <dbReference type="ARBA" id="ARBA00022561"/>
    </source>
</evidence>
<evidence type="ECO:0000256" key="18">
    <source>
        <dbReference type="ARBA" id="ARBA00022557"/>
    </source>
</evidence>
<dbReference type="Gene3D" id="1.20.960.20">
    <property type="match status" value="1"/>
</dbReference>
<comment type="catalytic activity">
    <reaction evidence="59">
        <text>Selective cleavage of Tyr-|-Gly bond in the picornavirus polyprotein.</text>
        <dbReference type="EC" id="3.4.22.29"/>
    </reaction>
</comment>
<evidence type="ECO:0000256" key="11">
    <source>
        <dbReference type="ARBA" id="ARBA00020107"/>
    </source>
</evidence>
<evidence type="ECO:0000256" key="21">
    <source>
        <dbReference type="ARBA" id="ARBA00022581"/>
    </source>
</evidence>
<dbReference type="Pfam" id="PF01552">
    <property type="entry name" value="Pico_P2B"/>
    <property type="match status" value="1"/>
</dbReference>
<dbReference type="Proteomes" id="UP000132221">
    <property type="component" value="Segment"/>
</dbReference>
<evidence type="ECO:0000256" key="37">
    <source>
        <dbReference type="ARBA" id="ARBA00022809"/>
    </source>
</evidence>
<keyword evidence="13" id="KW-1113">Inhibition of host RLR pathway by virus</keyword>
<dbReference type="InterPro" id="IPR029053">
    <property type="entry name" value="Viral_coat"/>
</dbReference>
<keyword evidence="37" id="KW-1193">Eukaryotic host translation shutoff by virus</keyword>
<evidence type="ECO:0000256" key="56">
    <source>
        <dbReference type="ARBA" id="ARBA00023288"/>
    </source>
</evidence>
<evidence type="ECO:0000256" key="31">
    <source>
        <dbReference type="ARBA" id="ARBA00022741"/>
    </source>
</evidence>
<keyword evidence="55" id="KW-0899">Viral immunoevasion</keyword>
<keyword evidence="39" id="KW-0067">ATP-binding</keyword>
<evidence type="ECO:0000256" key="52">
    <source>
        <dbReference type="ARBA" id="ARBA00023200"/>
    </source>
</evidence>
<keyword evidence="51" id="KW-1099">Inhibition of host mRNA nuclear export by virus</keyword>
<comment type="similarity">
    <text evidence="7">Belongs to the picornaviruses polyprotein family.</text>
</comment>
<dbReference type="Pfam" id="PF22663">
    <property type="entry name" value="Rhv_5"/>
    <property type="match status" value="1"/>
</dbReference>
<evidence type="ECO:0000256" key="35">
    <source>
        <dbReference type="ARBA" id="ARBA00022806"/>
    </source>
</evidence>
<accession>A0A0B5GG60</accession>
<dbReference type="GO" id="GO:0005198">
    <property type="term" value="F:structural molecule activity"/>
    <property type="evidence" value="ECO:0007669"/>
    <property type="project" value="InterPro"/>
</dbReference>
<evidence type="ECO:0000256" key="66">
    <source>
        <dbReference type="ARBA" id="ARBA00047631"/>
    </source>
</evidence>
<keyword evidence="34" id="KW-1161">Viral attachment to host cell</keyword>
<dbReference type="Gene3D" id="2.40.10.10">
    <property type="entry name" value="Trypsin-like serine proteases"/>
    <property type="match status" value="1"/>
</dbReference>
<evidence type="ECO:0000256" key="32">
    <source>
        <dbReference type="ARBA" id="ARBA00022771"/>
    </source>
</evidence>
<keyword evidence="26" id="KW-0548">Nucleotidyltransferase</keyword>
<keyword evidence="18" id="KW-1192">Host mRNA suppression by virus</keyword>
<evidence type="ECO:0000256" key="5">
    <source>
        <dbReference type="ARBA" id="ARBA00004295"/>
    </source>
</evidence>
<keyword evidence="23" id="KW-1090">Inhibition of host innate immune response by virus</keyword>
<dbReference type="InterPro" id="IPR043504">
    <property type="entry name" value="Peptidase_S1_PA_chymotrypsin"/>
</dbReference>
<comment type="subunit">
    <text evidence="8">Interacts with RNA-directed RNA polymerase.</text>
</comment>
<evidence type="ECO:0000256" key="16">
    <source>
        <dbReference type="ARBA" id="ARBA00022520"/>
    </source>
</evidence>
<keyword evidence="25" id="KW-0808">Transferase</keyword>
<evidence type="ECO:0000256" key="43">
    <source>
        <dbReference type="ARBA" id="ARBA00022884"/>
    </source>
</evidence>
<dbReference type="SUPFAM" id="SSF89043">
    <property type="entry name" value="Soluble domain of poliovirus core protein 3a"/>
    <property type="match status" value="1"/>
</dbReference>
<comment type="subunit">
    <text evidence="10">Interacts with protein 3CD.</text>
</comment>
<evidence type="ECO:0000259" key="70">
    <source>
        <dbReference type="PROSITE" id="PS51218"/>
    </source>
</evidence>
<keyword evidence="49" id="KW-0406">Ion transport</keyword>
<feature type="compositionally biased region" description="Polar residues" evidence="68">
    <location>
        <begin position="60"/>
        <end position="75"/>
    </location>
</feature>
<dbReference type="Pfam" id="PF00680">
    <property type="entry name" value="RdRP_1"/>
    <property type="match status" value="1"/>
</dbReference>
<keyword evidence="52" id="KW-1035">Host cytoplasm</keyword>
<comment type="catalytic activity">
    <reaction evidence="66">
        <text>a ribonucleoside 5'-triphosphate + H2O = a ribonucleoside 5'-diphosphate + phosphate + H(+)</text>
        <dbReference type="Rhea" id="RHEA:23680"/>
        <dbReference type="ChEBI" id="CHEBI:15377"/>
        <dbReference type="ChEBI" id="CHEBI:15378"/>
        <dbReference type="ChEBI" id="CHEBI:43474"/>
        <dbReference type="ChEBI" id="CHEBI:57930"/>
        <dbReference type="ChEBI" id="CHEBI:61557"/>
        <dbReference type="EC" id="3.6.1.15"/>
    </reaction>
</comment>
<comment type="subunit">
    <text evidence="9">Interacts with capsid protein VP1 and capsid protein VP3 to form heterotrimeric protomers.</text>
</comment>
<dbReference type="InterPro" id="IPR033703">
    <property type="entry name" value="Rhv-like"/>
</dbReference>
<dbReference type="InterPro" id="IPR043502">
    <property type="entry name" value="DNA/RNA_pol_sf"/>
</dbReference>
<evidence type="ECO:0000259" key="71">
    <source>
        <dbReference type="PROSITE" id="PS51874"/>
    </source>
</evidence>
<dbReference type="GO" id="GO:0006351">
    <property type="term" value="P:DNA-templated transcription"/>
    <property type="evidence" value="ECO:0007669"/>
    <property type="project" value="InterPro"/>
</dbReference>
<evidence type="ECO:0000256" key="45">
    <source>
        <dbReference type="ARBA" id="ARBA00022953"/>
    </source>
</evidence>
<dbReference type="PROSITE" id="PS51874">
    <property type="entry name" value="PCV_3C_PRO"/>
    <property type="match status" value="1"/>
</dbReference>
<evidence type="ECO:0000256" key="15">
    <source>
        <dbReference type="ARBA" id="ARBA00022488"/>
    </source>
</evidence>
<dbReference type="Pfam" id="PF00548">
    <property type="entry name" value="Peptidase_C3"/>
    <property type="match status" value="1"/>
</dbReference>
<keyword evidence="73" id="KW-1185">Reference proteome</keyword>
<keyword evidence="31" id="KW-0547">Nucleotide-binding</keyword>
<feature type="domain" description="RdRp catalytic" evidence="69">
    <location>
        <begin position="2102"/>
        <end position="2216"/>
    </location>
</feature>
<evidence type="ECO:0000256" key="46">
    <source>
        <dbReference type="ARBA" id="ARBA00022995"/>
    </source>
</evidence>
<dbReference type="Gene3D" id="2.40.10.120">
    <property type="match status" value="1"/>
</dbReference>
<keyword evidence="24" id="KW-0645">Protease</keyword>
<evidence type="ECO:0000256" key="62">
    <source>
        <dbReference type="ARBA" id="ARBA00045482"/>
    </source>
</evidence>
<evidence type="ECO:0000256" key="60">
    <source>
        <dbReference type="ARBA" id="ARBA00045131"/>
    </source>
</evidence>
<dbReference type="SUPFAM" id="SSF56672">
    <property type="entry name" value="DNA/RNA polymerases"/>
    <property type="match status" value="1"/>
</dbReference>
<dbReference type="InterPro" id="IPR002527">
    <property type="entry name" value="Pico_P2B"/>
</dbReference>
<keyword evidence="16" id="KW-0191">Covalent protein-RNA linkage</keyword>
<comment type="function">
    <text evidence="62">Localizes the viral replication complex to the surface of membranous vesicles. It inhibits host cell endoplasmic reticulum-to-Golgi apparatus transport and causes the disassembly of the Golgi complex, possibly through GBF1 interaction. This would result in depletion of MHC, trail receptors and IFN receptors at the host cell surface. Plays an essential role in viral RNA replication by recruiting ACBD3 and PI4KB at the viral replication sites, thereby allowing the formation of the rearranged membranous structures where viral replication takes place.</text>
</comment>
<evidence type="ECO:0000256" key="44">
    <source>
        <dbReference type="ARBA" id="ARBA00022890"/>
    </source>
</evidence>
<keyword evidence="43" id="KW-0694">RNA-binding</keyword>
<dbReference type="SUPFAM" id="SSF52540">
    <property type="entry name" value="P-loop containing nucleoside triphosphate hydrolases"/>
    <property type="match status" value="1"/>
</dbReference>
<keyword evidence="12" id="KW-0813">Transport</keyword>
<evidence type="ECO:0000256" key="1">
    <source>
        <dbReference type="ARBA" id="ARBA00001946"/>
    </source>
</evidence>
<dbReference type="Pfam" id="PF00073">
    <property type="entry name" value="Rhv"/>
    <property type="match status" value="2"/>
</dbReference>
<keyword evidence="19" id="KW-0167">Capsid protein</keyword>
<keyword evidence="14" id="KW-0696">RNA-directed RNA polymerase</keyword>
<evidence type="ECO:0000256" key="41">
    <source>
        <dbReference type="ARBA" id="ARBA00022844"/>
    </source>
</evidence>
<dbReference type="CDD" id="cd00205">
    <property type="entry name" value="rhv_like"/>
    <property type="match status" value="3"/>
</dbReference>
<keyword evidence="20" id="KW-1048">Host nucleus</keyword>
<evidence type="ECO:0000256" key="49">
    <source>
        <dbReference type="ARBA" id="ARBA00023065"/>
    </source>
</evidence>
<comment type="subunit">
    <text evidence="64">Homodimer. Interacts with host GBF1. Interacts (via GOLD domain) with host ACBD3 (via GOLD domain); this interaction allows the formation of a viral protein 3A/ACBD3 heterotetramer with a 2:2 stoichiometry, which will stimulate the recruitment of host PI4KB in order to synthesize PI4P at the viral RNA replication sites.</text>
</comment>
<evidence type="ECO:0000256" key="10">
    <source>
        <dbReference type="ARBA" id="ARBA00011647"/>
    </source>
</evidence>
<keyword evidence="21" id="KW-0945">Host-virus interaction</keyword>
<comment type="function">
    <text evidence="60">Forms an icosahedral capsid of pseudo T=3 symmetry with capsid proteins VP2 and VP3. The capsid is 300 Angstroms in diameter, composed of 60 copies of each capsid protein and enclosing the viral positive strand RNA genome.</text>
</comment>
<evidence type="ECO:0000256" key="65">
    <source>
        <dbReference type="ARBA" id="ARBA00046779"/>
    </source>
</evidence>
<evidence type="ECO:0000256" key="34">
    <source>
        <dbReference type="ARBA" id="ARBA00022804"/>
    </source>
</evidence>
<evidence type="ECO:0000313" key="73">
    <source>
        <dbReference type="Proteomes" id="UP000132221"/>
    </source>
</evidence>
<comment type="subcellular location">
    <subcellularLocation>
        <location evidence="5">Host cytoplasmic vesicle membrane</location>
        <topology evidence="5">Peripheral membrane protein</topology>
        <orientation evidence="5">Cytoplasmic side</orientation>
    </subcellularLocation>
    <subcellularLocation>
        <location evidence="4">Host nucleus</location>
    </subcellularLocation>
    <subcellularLocation>
        <location evidence="6">Virion</location>
    </subcellularLocation>
</comment>
<dbReference type="InterPro" id="IPR036203">
    <property type="entry name" value="P3A_soluble_dom"/>
</dbReference>
<evidence type="ECO:0000256" key="12">
    <source>
        <dbReference type="ARBA" id="ARBA00022448"/>
    </source>
</evidence>
<evidence type="ECO:0000256" key="17">
    <source>
        <dbReference type="ARBA" id="ARBA00022553"/>
    </source>
</evidence>
<dbReference type="RefSeq" id="YP_009118268.1">
    <property type="nucleotide sequence ID" value="NC_026314.1"/>
</dbReference>
<dbReference type="GO" id="GO:0039694">
    <property type="term" value="P:viral RNA genome replication"/>
    <property type="evidence" value="ECO:0007669"/>
    <property type="project" value="InterPro"/>
</dbReference>
<evidence type="ECO:0000256" key="51">
    <source>
        <dbReference type="ARBA" id="ARBA00023197"/>
    </source>
</evidence>
<keyword evidence="57" id="KW-1160">Virus entry into host cell</keyword>
<feature type="domain" description="SF3 helicase" evidence="70">
    <location>
        <begin position="1285"/>
        <end position="1450"/>
    </location>
</feature>
<dbReference type="GO" id="GO:0044162">
    <property type="term" value="C:host cell cytoplasmic vesicle membrane"/>
    <property type="evidence" value="ECO:0007669"/>
    <property type="project" value="UniProtKB-SubCell"/>
</dbReference>
<evidence type="ECO:0000256" key="2">
    <source>
        <dbReference type="ARBA" id="ARBA00002372"/>
    </source>
</evidence>
<keyword evidence="33" id="KW-0378">Hydrolase</keyword>
<dbReference type="InterPro" id="IPR007094">
    <property type="entry name" value="RNA-dir_pol_PSvirus"/>
</dbReference>
<keyword evidence="35" id="KW-0347">Helicase</keyword>
<name>A0A0B5GG60_9PICO</name>
<dbReference type="GO" id="GO:0003724">
    <property type="term" value="F:RNA helicase activity"/>
    <property type="evidence" value="ECO:0007669"/>
    <property type="project" value="InterPro"/>
</dbReference>
<keyword evidence="46" id="KW-1190">Host gene expression shutoff by virus</keyword>
<keyword evidence="28" id="KW-0519">Myristate</keyword>
<keyword evidence="45" id="KW-0693">Viral RNA replication</keyword>
<dbReference type="InterPro" id="IPR059138">
    <property type="entry name" value="Pico_VP1"/>
</dbReference>
<evidence type="ECO:0000256" key="67">
    <source>
        <dbReference type="ARBA" id="ARBA00054285"/>
    </source>
</evidence>
<dbReference type="InterPro" id="IPR003138">
    <property type="entry name" value="Pico_P1A"/>
</dbReference>
<keyword evidence="42" id="KW-1043">Host membrane</keyword>
<evidence type="ECO:0000256" key="8">
    <source>
        <dbReference type="ARBA" id="ARBA00011124"/>
    </source>
</evidence>
<keyword evidence="30" id="KW-0677">Repeat</keyword>
<evidence type="ECO:0000256" key="61">
    <source>
        <dbReference type="ARBA" id="ARBA00045311"/>
    </source>
</evidence>
<keyword evidence="48" id="KW-1072">Activation of host autophagy by virus</keyword>
<dbReference type="InterPro" id="IPR014838">
    <property type="entry name" value="P3A"/>
</dbReference>
<dbReference type="GO" id="GO:0075509">
    <property type="term" value="P:endocytosis involved in viral entry into host cell"/>
    <property type="evidence" value="ECO:0007669"/>
    <property type="project" value="UniProtKB-KW"/>
</dbReference>
<dbReference type="GO" id="GO:0039618">
    <property type="term" value="C:T=pseudo3 icosahedral viral capsid"/>
    <property type="evidence" value="ECO:0007669"/>
    <property type="project" value="UniProtKB-KW"/>
</dbReference>
<keyword evidence="15" id="KW-1036">Host cytoplasmic vesicle</keyword>
<evidence type="ECO:0000256" key="57">
    <source>
        <dbReference type="ARBA" id="ARBA00023296"/>
    </source>
</evidence>
<dbReference type="InterPro" id="IPR043128">
    <property type="entry name" value="Rev_trsase/Diguanyl_cyclase"/>
</dbReference>
<dbReference type="PROSITE" id="PS50507">
    <property type="entry name" value="RDRP_SSRNA_POS"/>
    <property type="match status" value="1"/>
</dbReference>
<comment type="function">
    <text evidence="2">Induces and associates with structural rearrangements of intracellular membranes. Displays RNA-binding, nucleotide binding and NTPase activities. May play a role in virion morphogenesis and viral RNA encapsidation by interacting with the capsid protein VP3.</text>
</comment>
<evidence type="ECO:0000259" key="69">
    <source>
        <dbReference type="PROSITE" id="PS50507"/>
    </source>
</evidence>
<feature type="region of interest" description="Disordered" evidence="68">
    <location>
        <begin position="59"/>
        <end position="79"/>
    </location>
</feature>
<dbReference type="GO" id="GO:0019062">
    <property type="term" value="P:virion attachment to host cell"/>
    <property type="evidence" value="ECO:0007669"/>
    <property type="project" value="UniProtKB-KW"/>
</dbReference>
<evidence type="ECO:0000256" key="6">
    <source>
        <dbReference type="ARBA" id="ARBA00004328"/>
    </source>
</evidence>
<dbReference type="CDD" id="cd23230">
    <property type="entry name" value="Rabovirus_RdRp"/>
    <property type="match status" value="1"/>
</dbReference>
<evidence type="ECO:0000256" key="54">
    <source>
        <dbReference type="ARBA" id="ARBA00023255"/>
    </source>
</evidence>
<dbReference type="InterPro" id="IPR027417">
    <property type="entry name" value="P-loop_NTPase"/>
</dbReference>
<evidence type="ECO:0000256" key="22">
    <source>
        <dbReference type="ARBA" id="ARBA00022595"/>
    </source>
</evidence>
<dbReference type="GO" id="GO:0003968">
    <property type="term" value="F:RNA-directed RNA polymerase activity"/>
    <property type="evidence" value="ECO:0007669"/>
    <property type="project" value="UniProtKB-KW"/>
</dbReference>
<keyword evidence="36" id="KW-0788">Thiol protease</keyword>
<keyword evidence="44" id="KW-1164">Virus endocytosis by host</keyword>
<evidence type="ECO:0000256" key="30">
    <source>
        <dbReference type="ARBA" id="ARBA00022737"/>
    </source>
</evidence>
<comment type="function">
    <text evidence="3">Localizes the viral replication complex to the surface of membranous vesicles. Together with protein 3CD binds the Cis-Active RNA Element (CRE) which is involved in RNA synthesis initiation. Acts as a cofactor to stimulate the activity of 3D polymerase, maybe through a nucleid acid chaperone activity.</text>
</comment>
<reference evidence="72 73" key="1">
    <citation type="journal article" date="2015" name="Arch. Virol.">
        <title>Rabovirus: a proposed new picornavirus genus that is phylogenetically basal to enteroviruses and sapeloviruses.</title>
        <authorList>
            <person name="Ng T.F."/>
            <person name="Sachsenroder J."/>
            <person name="Reuter G."/>
            <person name="Knowles N.J."/>
            <person name="Delwart E."/>
            <person name="Johne R."/>
        </authorList>
    </citation>
    <scope>NUCLEOTIDE SEQUENCE [LARGE SCALE GENOMIC DNA]</scope>
    <source>
        <strain evidence="72">Berlin/Jan2011/0572</strain>
    </source>
</reference>
<keyword evidence="40" id="KW-0460">Magnesium</keyword>
<dbReference type="GO" id="GO:0003723">
    <property type="term" value="F:RNA binding"/>
    <property type="evidence" value="ECO:0007669"/>
    <property type="project" value="UniProtKB-KW"/>
</dbReference>
<dbReference type="Gene3D" id="2.60.120.20">
    <property type="match status" value="3"/>
</dbReference>
<dbReference type="GO" id="GO:0034220">
    <property type="term" value="P:monoatomic ion transmembrane transport"/>
    <property type="evidence" value="ECO:0007669"/>
    <property type="project" value="UniProtKB-KW"/>
</dbReference>
<dbReference type="GO" id="GO:0015267">
    <property type="term" value="F:channel activity"/>
    <property type="evidence" value="ECO:0007669"/>
    <property type="project" value="UniProtKB-KW"/>
</dbReference>
<evidence type="ECO:0000256" key="23">
    <source>
        <dbReference type="ARBA" id="ARBA00022632"/>
    </source>
</evidence>
<evidence type="ECO:0000313" key="72">
    <source>
        <dbReference type="EMBL" id="AJF23050.1"/>
    </source>
</evidence>
<dbReference type="GO" id="GO:0006508">
    <property type="term" value="P:proteolysis"/>
    <property type="evidence" value="ECO:0007669"/>
    <property type="project" value="UniProtKB-KW"/>
</dbReference>
<dbReference type="Pfam" id="PF08727">
    <property type="entry name" value="P3A"/>
    <property type="match status" value="1"/>
</dbReference>
<dbReference type="InterPro" id="IPR001676">
    <property type="entry name" value="Picornavirus_capsid"/>
</dbReference>
<comment type="function">
    <text evidence="61">Lies on the inner surface of the capsid shell. After binding to the host receptor, the capsid undergoes conformational changes. Capsid protein VP4 is released, Capsid protein VP1 N-terminus is externalized, and together, they shape a pore in the host membrane through which the viral genome is translocated into the host cell cytoplasm.</text>
</comment>
<evidence type="ECO:0000256" key="3">
    <source>
        <dbReference type="ARBA" id="ARBA00002750"/>
    </source>
</evidence>
<evidence type="ECO:0000256" key="14">
    <source>
        <dbReference type="ARBA" id="ARBA00022484"/>
    </source>
</evidence>
<evidence type="ECO:0000256" key="39">
    <source>
        <dbReference type="ARBA" id="ARBA00022840"/>
    </source>
</evidence>
<protein>
    <recommendedName>
        <fullName evidence="11">Genome polyprotein</fullName>
    </recommendedName>
</protein>
<evidence type="ECO:0000256" key="24">
    <source>
        <dbReference type="ARBA" id="ARBA00022670"/>
    </source>
</evidence>
<dbReference type="EMBL" id="KP233897">
    <property type="protein sequence ID" value="AJF23050.1"/>
    <property type="molecule type" value="Genomic_RNA"/>
</dbReference>
<keyword evidence="38" id="KW-0862">Zinc</keyword>
<proteinExistence type="inferred from homology"/>
<keyword evidence="47" id="KW-1182">Viral ion channel</keyword>
<dbReference type="GO" id="GO:0044694">
    <property type="term" value="P:symbiont genome entry into host cell via pore formation in plasma membrane"/>
    <property type="evidence" value="ECO:0007669"/>
    <property type="project" value="UniProtKB-KW"/>
</dbReference>
<keyword evidence="56" id="KW-0449">Lipoprotein</keyword>
<dbReference type="GO" id="GO:0052170">
    <property type="term" value="P:symbiont-mediated suppression of host innate immune response"/>
    <property type="evidence" value="ECO:0007669"/>
    <property type="project" value="UniProtKB-KW"/>
</dbReference>
<evidence type="ECO:0000256" key="53">
    <source>
        <dbReference type="ARBA" id="ARBA00023247"/>
    </source>
</evidence>
<evidence type="ECO:0000256" key="26">
    <source>
        <dbReference type="ARBA" id="ARBA00022695"/>
    </source>
</evidence>
<comment type="function">
    <text evidence="63">Component of immature procapsids, which is cleaved into capsid proteins VP4 and VP2 after maturation. Allows the capsid to remain inactive before the maturation step.</text>
</comment>
<dbReference type="GO" id="GO:0039522">
    <property type="term" value="P:symbiont-mediated suppression of host mRNA export from nucleus"/>
    <property type="evidence" value="ECO:0007669"/>
    <property type="project" value="UniProtKB-KW"/>
</dbReference>
<dbReference type="GO" id="GO:0004197">
    <property type="term" value="F:cysteine-type endopeptidase activity"/>
    <property type="evidence" value="ECO:0007669"/>
    <property type="project" value="InterPro"/>
</dbReference>
<evidence type="ECO:0000256" key="42">
    <source>
        <dbReference type="ARBA" id="ARBA00022870"/>
    </source>
</evidence>
<dbReference type="Pfam" id="PF02226">
    <property type="entry name" value="Pico_P1A"/>
    <property type="match status" value="1"/>
</dbReference>
<keyword evidence="17" id="KW-0597">Phosphoprotein</keyword>
<dbReference type="SUPFAM" id="SSF50494">
    <property type="entry name" value="Trypsin-like serine proteases"/>
    <property type="match status" value="2"/>
</dbReference>
<keyword evidence="53" id="KW-1262">Eukaryotic host gene expression shutoff by virus</keyword>
<dbReference type="Pfam" id="PF00947">
    <property type="entry name" value="Pico_P2A"/>
    <property type="match status" value="1"/>
</dbReference>
<evidence type="ECO:0000256" key="38">
    <source>
        <dbReference type="ARBA" id="ARBA00022833"/>
    </source>
</evidence>
<dbReference type="InterPro" id="IPR000081">
    <property type="entry name" value="Peptidase_C3"/>
</dbReference>
<evidence type="ECO:0000256" key="25">
    <source>
        <dbReference type="ARBA" id="ARBA00022679"/>
    </source>
</evidence>
<dbReference type="InterPro" id="IPR000199">
    <property type="entry name" value="Peptidase_C3A/C3B_picornavir"/>
</dbReference>